<comment type="function">
    <text evidence="10">Inner membrane component of the type II secretion system required for the energy-dependent secretion of extracellular factors such as proteases and toxins from the periplasm.</text>
</comment>
<dbReference type="AlphaFoldDB" id="A0A291B8Y6"/>
<keyword evidence="3 10" id="KW-0813">Transport</keyword>
<evidence type="ECO:0000256" key="4">
    <source>
        <dbReference type="ARBA" id="ARBA00022475"/>
    </source>
</evidence>
<dbReference type="InterPro" id="IPR023229">
    <property type="entry name" value="T2SS_M_periplasmic_sf"/>
</dbReference>
<evidence type="ECO:0000256" key="5">
    <source>
        <dbReference type="ARBA" id="ARBA00022519"/>
    </source>
</evidence>
<keyword evidence="7 10" id="KW-0653">Protein transport</keyword>
<dbReference type="SUPFAM" id="SSF103054">
    <property type="entry name" value="General secretion pathway protein M, EpsM"/>
    <property type="match status" value="1"/>
</dbReference>
<name>A0A291B8Y6_9GAMM</name>
<dbReference type="Proteomes" id="UP000218160">
    <property type="component" value="Chromosome 1"/>
</dbReference>
<keyword evidence="6 11" id="KW-0812">Transmembrane</keyword>
<dbReference type="PIRSF" id="PIRSF006291">
    <property type="entry name" value="GspM"/>
    <property type="match status" value="1"/>
</dbReference>
<evidence type="ECO:0000256" key="10">
    <source>
        <dbReference type="PIRNR" id="PIRNR006291"/>
    </source>
</evidence>
<keyword evidence="5 10" id="KW-0997">Cell inner membrane</keyword>
<dbReference type="KEGG" id="elux:BTN50_0982"/>
<evidence type="ECO:0000256" key="3">
    <source>
        <dbReference type="ARBA" id="ARBA00022448"/>
    </source>
</evidence>
<dbReference type="EMBL" id="CP020660">
    <property type="protein sequence ID" value="ATF09486.1"/>
    <property type="molecule type" value="Genomic_DNA"/>
</dbReference>
<accession>A0A291B8Y6</accession>
<dbReference type="Pfam" id="PF04612">
    <property type="entry name" value="T2SSM"/>
    <property type="match status" value="1"/>
</dbReference>
<proteinExistence type="inferred from homology"/>
<evidence type="ECO:0000256" key="8">
    <source>
        <dbReference type="ARBA" id="ARBA00022989"/>
    </source>
</evidence>
<gene>
    <name evidence="12" type="ORF">BTN50_0982</name>
</gene>
<evidence type="ECO:0000313" key="13">
    <source>
        <dbReference type="Proteomes" id="UP000218160"/>
    </source>
</evidence>
<evidence type="ECO:0000313" key="12">
    <source>
        <dbReference type="EMBL" id="ATF09486.1"/>
    </source>
</evidence>
<organism evidence="12 13">
    <name type="scientific">Candidatus Enterovibrio altilux</name>
    <dbReference type="NCBI Taxonomy" id="1927128"/>
    <lineage>
        <taxon>Bacteria</taxon>
        <taxon>Pseudomonadati</taxon>
        <taxon>Pseudomonadota</taxon>
        <taxon>Gammaproteobacteria</taxon>
        <taxon>Vibrionales</taxon>
        <taxon>Vibrionaceae</taxon>
        <taxon>Enterovibrio</taxon>
    </lineage>
</organism>
<keyword evidence="4 10" id="KW-1003">Cell membrane</keyword>
<dbReference type="OrthoDB" id="6624834at2"/>
<keyword evidence="8 11" id="KW-1133">Transmembrane helix</keyword>
<keyword evidence="9 10" id="KW-0472">Membrane</keyword>
<protein>
    <recommendedName>
        <fullName evidence="10">Type II secretion system protein M</fullName>
        <shortName evidence="10">T2SS protein M</shortName>
    </recommendedName>
    <alternativeName>
        <fullName evidence="10">General secretion pathway protein M</fullName>
    </alternativeName>
</protein>
<sequence length="161" mass="18221">MKAILAYWQRLSRREQLLLNTTSGALLLGAFYWSIISPLQNRTEQAQQRLSSEKILLTWVTAKATEITTLRAATGNNAQVMALSLNQAVTASVKRYDLEIIRLQSQQDELQVWLKPIPFNTLLIWLNFLATSHDIQVKSLNLSKADMDGVVEVKGLQLGRR</sequence>
<reference evidence="13" key="1">
    <citation type="submission" date="2017-04" db="EMBL/GenBank/DDBJ databases">
        <title>Genome evolution of the luminous symbionts of deep sea anglerfish.</title>
        <authorList>
            <person name="Hendry T.A."/>
        </authorList>
    </citation>
    <scope>NUCLEOTIDE SEQUENCE [LARGE SCALE GENOMIC DNA]</scope>
</reference>
<dbReference type="GO" id="GO:0015628">
    <property type="term" value="P:protein secretion by the type II secretion system"/>
    <property type="evidence" value="ECO:0007669"/>
    <property type="project" value="InterPro"/>
</dbReference>
<dbReference type="RefSeq" id="WP_096619532.1">
    <property type="nucleotide sequence ID" value="NZ_CP020660.1"/>
</dbReference>
<dbReference type="InterPro" id="IPR007690">
    <property type="entry name" value="T2SS_GspM"/>
</dbReference>
<evidence type="ECO:0000256" key="2">
    <source>
        <dbReference type="ARBA" id="ARBA00010637"/>
    </source>
</evidence>
<keyword evidence="13" id="KW-1185">Reference proteome</keyword>
<evidence type="ECO:0000256" key="11">
    <source>
        <dbReference type="SAM" id="Phobius"/>
    </source>
</evidence>
<dbReference type="GO" id="GO:0005886">
    <property type="term" value="C:plasma membrane"/>
    <property type="evidence" value="ECO:0007669"/>
    <property type="project" value="UniProtKB-SubCell"/>
</dbReference>
<feature type="transmembrane region" description="Helical" evidence="11">
    <location>
        <begin position="17"/>
        <end position="35"/>
    </location>
</feature>
<comment type="subcellular location">
    <subcellularLocation>
        <location evidence="1">Cell inner membrane</location>
        <topology evidence="1">Single-pass membrane protein</topology>
    </subcellularLocation>
</comment>
<evidence type="ECO:0000256" key="1">
    <source>
        <dbReference type="ARBA" id="ARBA00004377"/>
    </source>
</evidence>
<evidence type="ECO:0000256" key="7">
    <source>
        <dbReference type="ARBA" id="ARBA00022927"/>
    </source>
</evidence>
<dbReference type="GO" id="GO:0015627">
    <property type="term" value="C:type II protein secretion system complex"/>
    <property type="evidence" value="ECO:0007669"/>
    <property type="project" value="InterPro"/>
</dbReference>
<comment type="similarity">
    <text evidence="2 10">Belongs to the GSP M family.</text>
</comment>
<evidence type="ECO:0000256" key="9">
    <source>
        <dbReference type="ARBA" id="ARBA00023136"/>
    </source>
</evidence>
<evidence type="ECO:0000256" key="6">
    <source>
        <dbReference type="ARBA" id="ARBA00022692"/>
    </source>
</evidence>
<dbReference type="Gene3D" id="3.30.1360.100">
    <property type="entry name" value="General secretion pathway protein M, EpsM"/>
    <property type="match status" value="1"/>
</dbReference>